<name>A8PZ62_BRUMA</name>
<proteinExistence type="predicted"/>
<dbReference type="AlphaFoldDB" id="A8PZ62"/>
<evidence type="ECO:0000313" key="1">
    <source>
        <dbReference type="EMBL" id="EDP31814.1"/>
    </source>
</evidence>
<reference evidence="1" key="1">
    <citation type="journal article" date="2007" name="Science">
        <title>Draft genome of the filarial nematode parasite Brugia malayi.</title>
        <authorList>
            <person name="Ghedin E."/>
            <person name="Wang S."/>
            <person name="Spiro D."/>
            <person name="Caler E."/>
            <person name="Zhao Q."/>
            <person name="Crabtree J."/>
            <person name="Allen J.E."/>
            <person name="Delcher A.L."/>
            <person name="Guiliano D.B."/>
            <person name="Miranda-Saavedra D."/>
            <person name="Angiuoli S.V."/>
            <person name="Creasy T."/>
            <person name="Amedeo P."/>
            <person name="Haas B."/>
            <person name="El-Sayed N.M."/>
            <person name="Wortman J.R."/>
            <person name="Feldblyum T."/>
            <person name="Tallon L."/>
            <person name="Schatz M."/>
            <person name="Shumway M."/>
            <person name="Koo H."/>
            <person name="Salzberg S.L."/>
            <person name="Schobel S."/>
            <person name="Pertea M."/>
            <person name="Pop M."/>
            <person name="White O."/>
            <person name="Barton G.J."/>
            <person name="Carlow C.K."/>
            <person name="Crawford M.J."/>
            <person name="Daub J."/>
            <person name="Dimmic M.W."/>
            <person name="Estes C.F."/>
            <person name="Foster J.M."/>
            <person name="Ganatra M."/>
            <person name="Gregory W.F."/>
            <person name="Johnson N.M."/>
            <person name="Jin J."/>
            <person name="Komuniecki R."/>
            <person name="Korf I."/>
            <person name="Kumar S."/>
            <person name="Laney S."/>
            <person name="Li B.W."/>
            <person name="Li W."/>
            <person name="Lindblom T.H."/>
            <person name="Lustigman S."/>
            <person name="Ma D."/>
            <person name="Maina C.V."/>
            <person name="Martin D.M."/>
            <person name="McCarter J.P."/>
            <person name="McReynolds L."/>
            <person name="Mitreva M."/>
            <person name="Nutman T.B."/>
            <person name="Parkinson J."/>
            <person name="Peregrin-Alvarez J.M."/>
            <person name="Poole C."/>
            <person name="Ren Q."/>
            <person name="Saunders L."/>
            <person name="Sluder A.E."/>
            <person name="Smith K."/>
            <person name="Stanke M."/>
            <person name="Unnasch T.R."/>
            <person name="Ware J."/>
            <person name="Wei A.D."/>
            <person name="Weil G."/>
            <person name="Williams D.J."/>
            <person name="Zhang Y."/>
            <person name="Williams S.A."/>
            <person name="Fraser-Liggett C."/>
            <person name="Slatko B."/>
            <person name="Blaxter M.L."/>
            <person name="Scott A.L."/>
        </authorList>
    </citation>
    <scope>NUCLEOTIDE SEQUENCE [LARGE SCALE GENOMIC DNA]</scope>
</reference>
<accession>A8PZ62</accession>
<organism evidence="1">
    <name type="scientific">Brugia malayi</name>
    <name type="common">Filarial nematode worm</name>
    <dbReference type="NCBI Taxonomy" id="6279"/>
    <lineage>
        <taxon>Eukaryota</taxon>
        <taxon>Metazoa</taxon>
        <taxon>Ecdysozoa</taxon>
        <taxon>Nematoda</taxon>
        <taxon>Chromadorea</taxon>
        <taxon>Rhabditida</taxon>
        <taxon>Spirurina</taxon>
        <taxon>Spiruromorpha</taxon>
        <taxon>Filarioidea</taxon>
        <taxon>Onchocercidae</taxon>
        <taxon>Brugia</taxon>
    </lineage>
</organism>
<dbReference type="EMBL" id="DS239411">
    <property type="protein sequence ID" value="EDP31814.1"/>
    <property type="molecule type" value="Genomic_DNA"/>
</dbReference>
<protein>
    <submittedName>
        <fullName evidence="1">Uncharacterized protein</fullName>
    </submittedName>
</protein>
<sequence length="127" mass="14594">MVNECGREVLSASNRLFQKLCPSSTLTLLYRQTDQRQMRRTLGEQMRTYYNRHKGKGGCGCRRGRECQPFMKRYILTKEWADVPLAFLAYFCDLFFCLACDDELRISSPCSHISLLCTIGYGKAGAK</sequence>
<gene>
    <name evidence="1" type="ORF">Bm1_37775</name>
</gene>